<evidence type="ECO:0000313" key="3">
    <source>
        <dbReference type="EMBL" id="MBB5848135.1"/>
    </source>
</evidence>
<dbReference type="PANTHER" id="PTHR42760:SF78">
    <property type="entry name" value="3-OXOACYL-[ACYL-CARRIER-PROTEIN] REDUCTASE [NADH]"/>
    <property type="match status" value="1"/>
</dbReference>
<dbReference type="NCBIfam" id="NF006110">
    <property type="entry name" value="PRK08261.1"/>
    <property type="match status" value="1"/>
</dbReference>
<comment type="caution">
    <text evidence="3">The sequence shown here is derived from an EMBL/GenBank/DDBJ whole genome shotgun (WGS) entry which is preliminary data.</text>
</comment>
<dbReference type="SUPFAM" id="SSF51735">
    <property type="entry name" value="NAD(P)-binding Rossmann-fold domains"/>
    <property type="match status" value="2"/>
</dbReference>
<dbReference type="PRINTS" id="PR00080">
    <property type="entry name" value="SDRFAMILY"/>
</dbReference>
<dbReference type="GO" id="GO:0004316">
    <property type="term" value="F:3-oxoacyl-[acyl-carrier-protein] reductase (NADPH) activity"/>
    <property type="evidence" value="ECO:0007669"/>
    <property type="project" value="UniProtKB-EC"/>
</dbReference>
<comment type="similarity">
    <text evidence="1">Belongs to the short-chain dehydrogenases/reductases (SDR) family.</text>
</comment>
<dbReference type="Proteomes" id="UP000567246">
    <property type="component" value="Unassembled WGS sequence"/>
</dbReference>
<reference evidence="3 4" key="1">
    <citation type="submission" date="2020-08" db="EMBL/GenBank/DDBJ databases">
        <title>Sequencing the genomes of 1000 actinobacteria strains.</title>
        <authorList>
            <person name="Klenk H.-P."/>
        </authorList>
    </citation>
    <scope>NUCLEOTIDE SEQUENCE [LARGE SCALE GENOMIC DNA]</scope>
    <source>
        <strain evidence="3 4">DSM 17945</strain>
    </source>
</reference>
<dbReference type="RefSeq" id="WP_184170950.1">
    <property type="nucleotide sequence ID" value="NZ_BAABAG010000016.1"/>
</dbReference>
<dbReference type="InterPro" id="IPR002347">
    <property type="entry name" value="SDR_fam"/>
</dbReference>
<evidence type="ECO:0000256" key="1">
    <source>
        <dbReference type="ARBA" id="ARBA00006484"/>
    </source>
</evidence>
<dbReference type="InterPro" id="IPR057326">
    <property type="entry name" value="KR_dom"/>
</dbReference>
<dbReference type="SMART" id="SM00822">
    <property type="entry name" value="PKS_KR"/>
    <property type="match status" value="1"/>
</dbReference>
<protein>
    <submittedName>
        <fullName evidence="3">3-oxoacyl-[acyl-carrier protein] reductase</fullName>
        <ecNumber evidence="3">1.1.1.100</ecNumber>
    </submittedName>
</protein>
<dbReference type="PRINTS" id="PR00081">
    <property type="entry name" value="GDHRDH"/>
</dbReference>
<evidence type="ECO:0000313" key="4">
    <source>
        <dbReference type="Proteomes" id="UP000567246"/>
    </source>
</evidence>
<gene>
    <name evidence="3" type="ORF">HDA33_000699</name>
</gene>
<dbReference type="FunFam" id="3.40.50.720:FF:000338">
    <property type="entry name" value="3-oxoacyl-ACP reductase FabG"/>
    <property type="match status" value="1"/>
</dbReference>
<accession>A0A7W9JHQ5</accession>
<evidence type="ECO:0000259" key="2">
    <source>
        <dbReference type="SMART" id="SM00822"/>
    </source>
</evidence>
<dbReference type="Gene3D" id="3.40.50.720">
    <property type="entry name" value="NAD(P)-binding Rossmann-like Domain"/>
    <property type="match status" value="2"/>
</dbReference>
<dbReference type="InterPro" id="IPR036291">
    <property type="entry name" value="NAD(P)-bd_dom_sf"/>
</dbReference>
<sequence length="449" mass="44854">MTDRYGAFAASALGRRLTGALGLPQPVELRRHAPGEPVLHGSVLVLGAGPAAADARTLLASWGLEVADAPREGARLAGVVACFDDAAAPGDLGETVLQIGGALRSLGASSRVVTVSVDPEAAAEPAVRAARQGVQGLTRSLAQEMRRGGTANGIVLGEGVPLTAPGAAGALAFLLSGRSAYVSGQFLPVTTRDGATPADAARPLAGKVAVVTGAARGIGAAIVRTLARDGAAVVGVDVPAAGESLAAVVNEVGGTALALDITAPEAGARILEHCRARHGRMDVVVHNAGITRDRMLANMDAARWDSVIAVNTASQLAMNEAFLADDARDVTGEGLRIIGLASISGIAGNRGQTNYAASKAGVIGLTAASAPALAARGGTINAVAPGFIETEMTAKIPLATREVGRRLNSLQQGGLPQDVAEAVAWFASDAAGGTNGATLRVCGQSKLGA</sequence>
<keyword evidence="3" id="KW-0560">Oxidoreductase</keyword>
<feature type="domain" description="Ketoreductase" evidence="2">
    <location>
        <begin position="207"/>
        <end position="386"/>
    </location>
</feature>
<dbReference type="Pfam" id="PF13561">
    <property type="entry name" value="adh_short_C2"/>
    <property type="match status" value="1"/>
</dbReference>
<proteinExistence type="inferred from homology"/>
<dbReference type="AlphaFoldDB" id="A0A7W9JHQ5"/>
<dbReference type="PANTHER" id="PTHR42760">
    <property type="entry name" value="SHORT-CHAIN DEHYDROGENASES/REDUCTASES FAMILY MEMBER"/>
    <property type="match status" value="1"/>
</dbReference>
<keyword evidence="4" id="KW-1185">Reference proteome</keyword>
<organism evidence="3 4">
    <name type="scientific">Micrococcus endophyticus</name>
    <dbReference type="NCBI Taxonomy" id="455343"/>
    <lineage>
        <taxon>Bacteria</taxon>
        <taxon>Bacillati</taxon>
        <taxon>Actinomycetota</taxon>
        <taxon>Actinomycetes</taxon>
        <taxon>Micrococcales</taxon>
        <taxon>Micrococcaceae</taxon>
        <taxon>Micrococcus</taxon>
    </lineage>
</organism>
<dbReference type="EC" id="1.1.1.100" evidence="3"/>
<dbReference type="EMBL" id="JACHMW010000001">
    <property type="protein sequence ID" value="MBB5848135.1"/>
    <property type="molecule type" value="Genomic_DNA"/>
</dbReference>
<name>A0A7W9JHQ5_9MICC</name>